<evidence type="ECO:0000313" key="11">
    <source>
        <dbReference type="EMBL" id="MFC3689828.1"/>
    </source>
</evidence>
<dbReference type="InterPro" id="IPR017927">
    <property type="entry name" value="FAD-bd_FR_type"/>
</dbReference>
<keyword evidence="2" id="KW-0285">Flavoprotein</keyword>
<dbReference type="InterPro" id="IPR001433">
    <property type="entry name" value="OxRdtase_FAD/NAD-bd"/>
</dbReference>
<evidence type="ECO:0000256" key="6">
    <source>
        <dbReference type="ARBA" id="ARBA00023002"/>
    </source>
</evidence>
<dbReference type="PANTHER" id="PTHR47354:SF8">
    <property type="entry name" value="1,2-PHENYLACETYL-COA EPOXIDASE, SUBUNIT E"/>
    <property type="match status" value="1"/>
</dbReference>
<dbReference type="PRINTS" id="PR00406">
    <property type="entry name" value="CYTB5RDTASE"/>
</dbReference>
<sequence>MQVAVAVHRLPRALRPLQGALSTLSTVLPGTVPTATDPTATVPTAAVPTAADHVAPAARAGFAPLRVVAVEELTDDAVAVSLAVPEGLRAVYASRPGQHVTVRAVLDGTEVRRTYSLCGEPGTDVLTVGIKAVPDGVFSGWVLRGLRAGDTLDVAPPGGSFGLDVDPDLARHVAGVVAGSGITPVLGIARAVLAGEPGSRVTLLLANRSARDVMFAEDLADLRDRYGSRFRLLHVLSREEQTSELLSGRLDRDRLLRVTAALLDPADVDDWFLCGPLELVTGARDTLVDDLGVPRDRVHVELFHADPVAPRPRAATAAASTTAHVTLDGRRSTVEVDGGSETVLDAVLRVRADAPFACRGGVCGTCRARVVDGEVEMDVNHALEPDELARGLRLMCQSRPTTPALEVEFV</sequence>
<dbReference type="Gene3D" id="3.40.50.80">
    <property type="entry name" value="Nucleotide-binding domain of ferredoxin-NADP reductase (FNR) module"/>
    <property type="match status" value="1"/>
</dbReference>
<feature type="domain" description="FAD-binding FR-type" evidence="10">
    <location>
        <begin position="60"/>
        <end position="164"/>
    </location>
</feature>
<dbReference type="PANTHER" id="PTHR47354">
    <property type="entry name" value="NADH OXIDOREDUCTASE HCR"/>
    <property type="match status" value="1"/>
</dbReference>
<dbReference type="Proteomes" id="UP001595685">
    <property type="component" value="Unassembled WGS sequence"/>
</dbReference>
<evidence type="ECO:0000256" key="3">
    <source>
        <dbReference type="ARBA" id="ARBA00022714"/>
    </source>
</evidence>
<comment type="cofactor">
    <cofactor evidence="1">
        <name>FAD</name>
        <dbReference type="ChEBI" id="CHEBI:57692"/>
    </cofactor>
</comment>
<dbReference type="Pfam" id="PF00970">
    <property type="entry name" value="FAD_binding_6"/>
    <property type="match status" value="1"/>
</dbReference>
<dbReference type="PROSITE" id="PS00197">
    <property type="entry name" value="2FE2S_FER_1"/>
    <property type="match status" value="1"/>
</dbReference>
<reference evidence="12" key="1">
    <citation type="journal article" date="2019" name="Int. J. Syst. Evol. Microbiol.">
        <title>The Global Catalogue of Microorganisms (GCM) 10K type strain sequencing project: providing services to taxonomists for standard genome sequencing and annotation.</title>
        <authorList>
            <consortium name="The Broad Institute Genomics Platform"/>
            <consortium name="The Broad Institute Genome Sequencing Center for Infectious Disease"/>
            <person name="Wu L."/>
            <person name="Ma J."/>
        </authorList>
    </citation>
    <scope>NUCLEOTIDE SEQUENCE [LARGE SCALE GENOMIC DNA]</scope>
    <source>
        <strain evidence="12">NCAIM B.02333</strain>
    </source>
</reference>
<keyword evidence="6" id="KW-0560">Oxidoreductase</keyword>
<dbReference type="SUPFAM" id="SSF52343">
    <property type="entry name" value="Ferredoxin reductase-like, C-terminal NADP-linked domain"/>
    <property type="match status" value="1"/>
</dbReference>
<dbReference type="Pfam" id="PF00111">
    <property type="entry name" value="Fer2"/>
    <property type="match status" value="1"/>
</dbReference>
<keyword evidence="3" id="KW-0001">2Fe-2S</keyword>
<keyword evidence="5" id="KW-0274">FAD</keyword>
<dbReference type="SUPFAM" id="SSF54292">
    <property type="entry name" value="2Fe-2S ferredoxin-like"/>
    <property type="match status" value="1"/>
</dbReference>
<evidence type="ECO:0000256" key="1">
    <source>
        <dbReference type="ARBA" id="ARBA00001974"/>
    </source>
</evidence>
<dbReference type="RefSeq" id="WP_340295075.1">
    <property type="nucleotide sequence ID" value="NZ_JBBEOI010000204.1"/>
</dbReference>
<evidence type="ECO:0000259" key="10">
    <source>
        <dbReference type="PROSITE" id="PS51384"/>
    </source>
</evidence>
<dbReference type="CDD" id="cd06214">
    <property type="entry name" value="PA_degradation_oxidoreductase_like"/>
    <property type="match status" value="1"/>
</dbReference>
<dbReference type="InterPro" id="IPR006058">
    <property type="entry name" value="2Fe2S_fd_BS"/>
</dbReference>
<evidence type="ECO:0000256" key="7">
    <source>
        <dbReference type="ARBA" id="ARBA00023004"/>
    </source>
</evidence>
<dbReference type="InterPro" id="IPR008333">
    <property type="entry name" value="Cbr1-like_FAD-bd_dom"/>
</dbReference>
<proteinExistence type="predicted"/>
<dbReference type="CDD" id="cd00207">
    <property type="entry name" value="fer2"/>
    <property type="match status" value="1"/>
</dbReference>
<gene>
    <name evidence="11" type="ORF">ACFOLH_15875</name>
</gene>
<comment type="caution">
    <text evidence="11">The sequence shown here is derived from an EMBL/GenBank/DDBJ whole genome shotgun (WGS) entry which is preliminary data.</text>
</comment>
<keyword evidence="8" id="KW-0411">Iron-sulfur</keyword>
<dbReference type="PROSITE" id="PS51085">
    <property type="entry name" value="2FE2S_FER_2"/>
    <property type="match status" value="1"/>
</dbReference>
<protein>
    <submittedName>
        <fullName evidence="11">2Fe-2S iron-sulfur cluster-binding protein</fullName>
    </submittedName>
</protein>
<evidence type="ECO:0000256" key="5">
    <source>
        <dbReference type="ARBA" id="ARBA00022827"/>
    </source>
</evidence>
<accession>A0ABV7WL19</accession>
<keyword evidence="4" id="KW-0479">Metal-binding</keyword>
<dbReference type="InterPro" id="IPR012675">
    <property type="entry name" value="Beta-grasp_dom_sf"/>
</dbReference>
<evidence type="ECO:0000256" key="8">
    <source>
        <dbReference type="ARBA" id="ARBA00023014"/>
    </source>
</evidence>
<dbReference type="InterPro" id="IPR039261">
    <property type="entry name" value="FNR_nucleotide-bd"/>
</dbReference>
<dbReference type="PROSITE" id="PS51384">
    <property type="entry name" value="FAD_FR"/>
    <property type="match status" value="1"/>
</dbReference>
<dbReference type="Gene3D" id="3.10.20.30">
    <property type="match status" value="1"/>
</dbReference>
<dbReference type="InterPro" id="IPR050415">
    <property type="entry name" value="MRET"/>
</dbReference>
<dbReference type="InterPro" id="IPR001041">
    <property type="entry name" value="2Fe-2S_ferredoxin-type"/>
</dbReference>
<feature type="domain" description="2Fe-2S ferredoxin-type" evidence="9">
    <location>
        <begin position="321"/>
        <end position="410"/>
    </location>
</feature>
<dbReference type="InterPro" id="IPR017938">
    <property type="entry name" value="Riboflavin_synthase-like_b-brl"/>
</dbReference>
<keyword evidence="12" id="KW-1185">Reference proteome</keyword>
<dbReference type="Gene3D" id="2.40.30.10">
    <property type="entry name" value="Translation factors"/>
    <property type="match status" value="1"/>
</dbReference>
<dbReference type="Pfam" id="PF00175">
    <property type="entry name" value="NAD_binding_1"/>
    <property type="match status" value="1"/>
</dbReference>
<evidence type="ECO:0000259" key="9">
    <source>
        <dbReference type="PROSITE" id="PS51085"/>
    </source>
</evidence>
<organism evidence="11 12">
    <name type="scientific">Aquipuribacter hungaricus</name>
    <dbReference type="NCBI Taxonomy" id="545624"/>
    <lineage>
        <taxon>Bacteria</taxon>
        <taxon>Bacillati</taxon>
        <taxon>Actinomycetota</taxon>
        <taxon>Actinomycetes</taxon>
        <taxon>Micrococcales</taxon>
        <taxon>Intrasporangiaceae</taxon>
        <taxon>Aquipuribacter</taxon>
    </lineage>
</organism>
<evidence type="ECO:0000256" key="2">
    <source>
        <dbReference type="ARBA" id="ARBA00022630"/>
    </source>
</evidence>
<keyword evidence="7" id="KW-0408">Iron</keyword>
<dbReference type="SUPFAM" id="SSF63380">
    <property type="entry name" value="Riboflavin synthase domain-like"/>
    <property type="match status" value="1"/>
</dbReference>
<evidence type="ECO:0000256" key="4">
    <source>
        <dbReference type="ARBA" id="ARBA00022723"/>
    </source>
</evidence>
<dbReference type="EMBL" id="JBHRWW010000013">
    <property type="protein sequence ID" value="MFC3689828.1"/>
    <property type="molecule type" value="Genomic_DNA"/>
</dbReference>
<name>A0ABV7WL19_9MICO</name>
<evidence type="ECO:0000313" key="12">
    <source>
        <dbReference type="Proteomes" id="UP001595685"/>
    </source>
</evidence>
<dbReference type="InterPro" id="IPR036010">
    <property type="entry name" value="2Fe-2S_ferredoxin-like_sf"/>
</dbReference>